<sequence>MDIFIPATYFLTFLISLFLFLYFLSSTKKSQSHEGFRNYPIVGVLPLFLLNRHRFLDWTTEVLRNCKTNTAVIRRPGDVCGVMTANPLVVEHILKTQFKNYPKGERLVSILEDFLGSGIFNSDGEIWRFQRKMASYEFNTKSLRNFVMENVKVEIQRKLIPVLEKAASSSETECVLDLQNVFERFAFDNVCKLSFNFDSGCLGGEDNAGADFMRAFKTAATVISGRFRYAIPHWYKVKRFFNLGSERNLKKSISIVHKFADEIIRSRMEEKTTQNKDQDLLSRFMANKDNSPKFLRDIIISFILAGGDTTSSALTWFFWILSSRPDIEQNILAELEKIRSRTRKEIGEMYSFDELQDMHYLQAALSETLRLYPPVPIDSKACQRDDILPDGTFVRKSWFMMYHAYAMGRMKSIWGENCEEVLPERWLENGVCRIESPFQFPIFHGGPRMCPGKDMAYIQMKSIVAAVIQKFEVKMVEKKTPKHLLSLTLRMENGLQVMVKKRPIYNVN</sequence>
<keyword evidence="6 8" id="KW-0408">Iron</keyword>
<gene>
    <name evidence="10" type="ORF">CITCOLO1_LOCUS14959</name>
</gene>
<dbReference type="Gene3D" id="1.10.630.10">
    <property type="entry name" value="Cytochrome P450"/>
    <property type="match status" value="1"/>
</dbReference>
<dbReference type="Proteomes" id="UP001642487">
    <property type="component" value="Chromosome 5"/>
</dbReference>
<evidence type="ECO:0008006" key="12">
    <source>
        <dbReference type="Google" id="ProtNLM"/>
    </source>
</evidence>
<organism evidence="10 11">
    <name type="scientific">Citrullus colocynthis</name>
    <name type="common">colocynth</name>
    <dbReference type="NCBI Taxonomy" id="252529"/>
    <lineage>
        <taxon>Eukaryota</taxon>
        <taxon>Viridiplantae</taxon>
        <taxon>Streptophyta</taxon>
        <taxon>Embryophyta</taxon>
        <taxon>Tracheophyta</taxon>
        <taxon>Spermatophyta</taxon>
        <taxon>Magnoliopsida</taxon>
        <taxon>eudicotyledons</taxon>
        <taxon>Gunneridae</taxon>
        <taxon>Pentapetalae</taxon>
        <taxon>rosids</taxon>
        <taxon>fabids</taxon>
        <taxon>Cucurbitales</taxon>
        <taxon>Cucurbitaceae</taxon>
        <taxon>Benincaseae</taxon>
        <taxon>Citrullus</taxon>
    </lineage>
</organism>
<evidence type="ECO:0000256" key="2">
    <source>
        <dbReference type="ARBA" id="ARBA00010617"/>
    </source>
</evidence>
<dbReference type="SUPFAM" id="SSF48264">
    <property type="entry name" value="Cytochrome P450"/>
    <property type="match status" value="1"/>
</dbReference>
<comment type="cofactor">
    <cofactor evidence="1">
        <name>heme</name>
        <dbReference type="ChEBI" id="CHEBI:30413"/>
    </cofactor>
</comment>
<evidence type="ECO:0000313" key="11">
    <source>
        <dbReference type="Proteomes" id="UP001642487"/>
    </source>
</evidence>
<keyword evidence="9" id="KW-0812">Transmembrane</keyword>
<evidence type="ECO:0000256" key="1">
    <source>
        <dbReference type="ARBA" id="ARBA00001971"/>
    </source>
</evidence>
<comment type="similarity">
    <text evidence="2 8">Belongs to the cytochrome P450 family.</text>
</comment>
<feature type="transmembrane region" description="Helical" evidence="9">
    <location>
        <begin position="6"/>
        <end position="24"/>
    </location>
</feature>
<keyword evidence="5 8" id="KW-0560">Oxidoreductase</keyword>
<protein>
    <recommendedName>
        <fullName evidence="12">Cytochrome P450</fullName>
    </recommendedName>
</protein>
<keyword evidence="3 8" id="KW-0349">Heme</keyword>
<proteinExistence type="inferred from homology"/>
<dbReference type="InterPro" id="IPR002401">
    <property type="entry name" value="Cyt_P450_E_grp-I"/>
</dbReference>
<dbReference type="PRINTS" id="PR00385">
    <property type="entry name" value="P450"/>
</dbReference>
<name>A0ABP0YTE1_9ROSI</name>
<keyword evidence="9" id="KW-1133">Transmembrane helix</keyword>
<keyword evidence="4 8" id="KW-0479">Metal-binding</keyword>
<evidence type="ECO:0000256" key="7">
    <source>
        <dbReference type="ARBA" id="ARBA00023033"/>
    </source>
</evidence>
<evidence type="ECO:0000256" key="6">
    <source>
        <dbReference type="ARBA" id="ARBA00023004"/>
    </source>
</evidence>
<accession>A0ABP0YTE1</accession>
<evidence type="ECO:0000256" key="5">
    <source>
        <dbReference type="ARBA" id="ARBA00023002"/>
    </source>
</evidence>
<reference evidence="10 11" key="1">
    <citation type="submission" date="2024-03" db="EMBL/GenBank/DDBJ databases">
        <authorList>
            <person name="Gkanogiannis A."/>
            <person name="Becerra Lopez-Lavalle L."/>
        </authorList>
    </citation>
    <scope>NUCLEOTIDE SEQUENCE [LARGE SCALE GENOMIC DNA]</scope>
</reference>
<dbReference type="CDD" id="cd11064">
    <property type="entry name" value="CYP86A"/>
    <property type="match status" value="1"/>
</dbReference>
<evidence type="ECO:0000256" key="3">
    <source>
        <dbReference type="ARBA" id="ARBA00022617"/>
    </source>
</evidence>
<dbReference type="PRINTS" id="PR00463">
    <property type="entry name" value="EP450I"/>
</dbReference>
<keyword evidence="7 8" id="KW-0503">Monooxygenase</keyword>
<keyword evidence="9" id="KW-0472">Membrane</keyword>
<dbReference type="PROSITE" id="PS00086">
    <property type="entry name" value="CYTOCHROME_P450"/>
    <property type="match status" value="1"/>
</dbReference>
<dbReference type="InterPro" id="IPR017972">
    <property type="entry name" value="Cyt_P450_CS"/>
</dbReference>
<evidence type="ECO:0000256" key="8">
    <source>
        <dbReference type="RuleBase" id="RU000461"/>
    </source>
</evidence>
<dbReference type="PANTHER" id="PTHR24296">
    <property type="entry name" value="CYTOCHROME P450"/>
    <property type="match status" value="1"/>
</dbReference>
<evidence type="ECO:0000313" key="10">
    <source>
        <dbReference type="EMBL" id="CAK9322796.1"/>
    </source>
</evidence>
<feature type="transmembrane region" description="Helical" evidence="9">
    <location>
        <begin position="298"/>
        <end position="321"/>
    </location>
</feature>
<evidence type="ECO:0000256" key="4">
    <source>
        <dbReference type="ARBA" id="ARBA00022723"/>
    </source>
</evidence>
<dbReference type="Pfam" id="PF00067">
    <property type="entry name" value="p450"/>
    <property type="match status" value="1"/>
</dbReference>
<keyword evidence="11" id="KW-1185">Reference proteome</keyword>
<dbReference type="InterPro" id="IPR036396">
    <property type="entry name" value="Cyt_P450_sf"/>
</dbReference>
<evidence type="ECO:0000256" key="9">
    <source>
        <dbReference type="SAM" id="Phobius"/>
    </source>
</evidence>
<dbReference type="EMBL" id="OZ021739">
    <property type="protein sequence ID" value="CAK9322796.1"/>
    <property type="molecule type" value="Genomic_DNA"/>
</dbReference>
<dbReference type="InterPro" id="IPR001128">
    <property type="entry name" value="Cyt_P450"/>
</dbReference>